<dbReference type="InterPro" id="IPR013761">
    <property type="entry name" value="SAM/pointed_sf"/>
</dbReference>
<dbReference type="AlphaFoldDB" id="A0A060Z6P9"/>
<dbReference type="PANTHER" id="PTHR12247:SF139">
    <property type="entry name" value="ATHERIN-RELATED"/>
    <property type="match status" value="1"/>
</dbReference>
<evidence type="ECO:0000259" key="1">
    <source>
        <dbReference type="PROSITE" id="PS50105"/>
    </source>
</evidence>
<dbReference type="EMBL" id="FR928302">
    <property type="protein sequence ID" value="CDQ96985.1"/>
    <property type="molecule type" value="Genomic_DNA"/>
</dbReference>
<name>A0A060Z6P9_ONCMY</name>
<reference evidence="2" key="1">
    <citation type="journal article" date="2014" name="Nat. Commun.">
        <title>The rainbow trout genome provides novel insights into evolution after whole-genome duplication in vertebrates.</title>
        <authorList>
            <person name="Berthelot C."/>
            <person name="Brunet F."/>
            <person name="Chalopin D."/>
            <person name="Juanchich A."/>
            <person name="Bernard M."/>
            <person name="Noel B."/>
            <person name="Bento P."/>
            <person name="Da Silva C."/>
            <person name="Labadie K."/>
            <person name="Alberti A."/>
            <person name="Aury J.M."/>
            <person name="Louis A."/>
            <person name="Dehais P."/>
            <person name="Bardou P."/>
            <person name="Montfort J."/>
            <person name="Klopp C."/>
            <person name="Cabau C."/>
            <person name="Gaspin C."/>
            <person name="Thorgaard G.H."/>
            <person name="Boussaha M."/>
            <person name="Quillet E."/>
            <person name="Guyomard R."/>
            <person name="Galiana D."/>
            <person name="Bobe J."/>
            <person name="Volff J.N."/>
            <person name="Genet C."/>
            <person name="Wincker P."/>
            <person name="Jaillon O."/>
            <person name="Roest Crollius H."/>
            <person name="Guiguen Y."/>
        </authorList>
    </citation>
    <scope>NUCLEOTIDE SEQUENCE [LARGE SCALE GENOMIC DNA]</scope>
</reference>
<dbReference type="GO" id="GO:0045892">
    <property type="term" value="P:negative regulation of DNA-templated transcription"/>
    <property type="evidence" value="ECO:0007669"/>
    <property type="project" value="TreeGrafter"/>
</dbReference>
<accession>A0A060Z6P9</accession>
<dbReference type="GO" id="GO:0005634">
    <property type="term" value="C:nucleus"/>
    <property type="evidence" value="ECO:0007669"/>
    <property type="project" value="TreeGrafter"/>
</dbReference>
<dbReference type="PANTHER" id="PTHR12247">
    <property type="entry name" value="POLYCOMB GROUP PROTEIN"/>
    <property type="match status" value="1"/>
</dbReference>
<evidence type="ECO:0000313" key="2">
    <source>
        <dbReference type="EMBL" id="CDQ96985.1"/>
    </source>
</evidence>
<dbReference type="STRING" id="8022.A0A060Z6P9"/>
<proteinExistence type="predicted"/>
<dbReference type="SUPFAM" id="SSF47769">
    <property type="entry name" value="SAM/Pointed domain"/>
    <property type="match status" value="1"/>
</dbReference>
<dbReference type="Gene3D" id="1.10.150.50">
    <property type="entry name" value="Transcription Factor, Ets-1"/>
    <property type="match status" value="1"/>
</dbReference>
<dbReference type="GO" id="GO:0003682">
    <property type="term" value="F:chromatin binding"/>
    <property type="evidence" value="ECO:0007669"/>
    <property type="project" value="TreeGrafter"/>
</dbReference>
<dbReference type="CDD" id="cd09583">
    <property type="entry name" value="SAM_Atherin-like"/>
    <property type="match status" value="1"/>
</dbReference>
<gene>
    <name evidence="2" type="ORF">GSONMT00029152001</name>
</gene>
<dbReference type="PaxDb" id="8022-A0A060Z6P9"/>
<dbReference type="InterPro" id="IPR050548">
    <property type="entry name" value="PcG_chromatin_remod_factors"/>
</dbReference>
<feature type="domain" description="SAM" evidence="1">
    <location>
        <begin position="48"/>
        <end position="96"/>
    </location>
</feature>
<evidence type="ECO:0000313" key="3">
    <source>
        <dbReference type="Proteomes" id="UP000193380"/>
    </source>
</evidence>
<dbReference type="Proteomes" id="UP000193380">
    <property type="component" value="Unassembled WGS sequence"/>
</dbReference>
<dbReference type="GO" id="GO:0042393">
    <property type="term" value="F:histone binding"/>
    <property type="evidence" value="ECO:0007669"/>
    <property type="project" value="TreeGrafter"/>
</dbReference>
<dbReference type="Pfam" id="PF00536">
    <property type="entry name" value="SAM_1"/>
    <property type="match status" value="1"/>
</dbReference>
<sequence>LESRGFNCEAVDKGYDCAVFLPCPYTHFPVLSFSSVAENGQLPDPADWAFTDVVNYFKAAGFDEQATAFQDQEIDGKSLLLMTRNDVLTGLSIKLGPALKIYEYHVKPLQTQHLKSNANAPLHAPQRVTR</sequence>
<dbReference type="InterPro" id="IPR001660">
    <property type="entry name" value="SAM"/>
</dbReference>
<dbReference type="PROSITE" id="PS50105">
    <property type="entry name" value="SAM_DOMAIN"/>
    <property type="match status" value="1"/>
</dbReference>
<protein>
    <recommendedName>
        <fullName evidence="1">SAM domain-containing protein</fullName>
    </recommendedName>
</protein>
<dbReference type="SMART" id="SM00454">
    <property type="entry name" value="SAM"/>
    <property type="match status" value="1"/>
</dbReference>
<feature type="non-terminal residue" evidence="2">
    <location>
        <position position="1"/>
    </location>
</feature>
<reference evidence="2" key="2">
    <citation type="submission" date="2014-03" db="EMBL/GenBank/DDBJ databases">
        <authorList>
            <person name="Genoscope - CEA"/>
        </authorList>
    </citation>
    <scope>NUCLEOTIDE SEQUENCE</scope>
</reference>
<organism evidence="2 3">
    <name type="scientific">Oncorhynchus mykiss</name>
    <name type="common">Rainbow trout</name>
    <name type="synonym">Salmo gairdneri</name>
    <dbReference type="NCBI Taxonomy" id="8022"/>
    <lineage>
        <taxon>Eukaryota</taxon>
        <taxon>Metazoa</taxon>
        <taxon>Chordata</taxon>
        <taxon>Craniata</taxon>
        <taxon>Vertebrata</taxon>
        <taxon>Euteleostomi</taxon>
        <taxon>Actinopterygii</taxon>
        <taxon>Neopterygii</taxon>
        <taxon>Teleostei</taxon>
        <taxon>Protacanthopterygii</taxon>
        <taxon>Salmoniformes</taxon>
        <taxon>Salmonidae</taxon>
        <taxon>Salmoninae</taxon>
        <taxon>Oncorhynchus</taxon>
    </lineage>
</organism>